<evidence type="ECO:0000259" key="5">
    <source>
        <dbReference type="PROSITE" id="PS50931"/>
    </source>
</evidence>
<dbReference type="InterPro" id="IPR000847">
    <property type="entry name" value="LysR_HTH_N"/>
</dbReference>
<dbReference type="PANTHER" id="PTHR30126">
    <property type="entry name" value="HTH-TYPE TRANSCRIPTIONAL REGULATOR"/>
    <property type="match status" value="1"/>
</dbReference>
<keyword evidence="4" id="KW-0804">Transcription</keyword>
<dbReference type="Proteomes" id="UP000199820">
    <property type="component" value="Unassembled WGS sequence"/>
</dbReference>
<dbReference type="OrthoDB" id="107670at2"/>
<reference evidence="6 7" key="1">
    <citation type="submission" date="2016-10" db="EMBL/GenBank/DDBJ databases">
        <authorList>
            <person name="de Groot N.N."/>
        </authorList>
    </citation>
    <scope>NUCLEOTIDE SEQUENCE [LARGE SCALE GENOMIC DNA]</scope>
    <source>
        <strain evidence="6 7">KH1P1</strain>
    </source>
</reference>
<dbReference type="PROSITE" id="PS50931">
    <property type="entry name" value="HTH_LYSR"/>
    <property type="match status" value="1"/>
</dbReference>
<evidence type="ECO:0000313" key="6">
    <source>
        <dbReference type="EMBL" id="SET05701.1"/>
    </source>
</evidence>
<dbReference type="Gene3D" id="3.40.190.290">
    <property type="match status" value="1"/>
</dbReference>
<dbReference type="AlphaFoldDB" id="A0A1I0BFF3"/>
<keyword evidence="2" id="KW-0805">Transcription regulation</keyword>
<dbReference type="PANTHER" id="PTHR30126:SF78">
    <property type="entry name" value="HTH LYSR-TYPE DOMAIN-CONTAINING PROTEIN"/>
    <property type="match status" value="1"/>
</dbReference>
<evidence type="ECO:0000256" key="2">
    <source>
        <dbReference type="ARBA" id="ARBA00023015"/>
    </source>
</evidence>
<protein>
    <submittedName>
        <fullName evidence="6">DNA-binding transcriptional regulator, LysR family</fullName>
    </submittedName>
</protein>
<keyword evidence="7" id="KW-1185">Reference proteome</keyword>
<keyword evidence="3 6" id="KW-0238">DNA-binding</keyword>
<gene>
    <name evidence="6" type="ORF">SAMN04487771_100434</name>
</gene>
<dbReference type="Gene3D" id="1.10.10.10">
    <property type="entry name" value="Winged helix-like DNA-binding domain superfamily/Winged helix DNA-binding domain"/>
    <property type="match status" value="1"/>
</dbReference>
<dbReference type="SUPFAM" id="SSF53850">
    <property type="entry name" value="Periplasmic binding protein-like II"/>
    <property type="match status" value="1"/>
</dbReference>
<dbReference type="EMBL" id="FOIL01000004">
    <property type="protein sequence ID" value="SET05701.1"/>
    <property type="molecule type" value="Genomic_DNA"/>
</dbReference>
<evidence type="ECO:0000313" key="7">
    <source>
        <dbReference type="Proteomes" id="UP000199820"/>
    </source>
</evidence>
<dbReference type="GO" id="GO:0000976">
    <property type="term" value="F:transcription cis-regulatory region binding"/>
    <property type="evidence" value="ECO:0007669"/>
    <property type="project" value="TreeGrafter"/>
</dbReference>
<dbReference type="InterPro" id="IPR036388">
    <property type="entry name" value="WH-like_DNA-bd_sf"/>
</dbReference>
<dbReference type="STRING" id="1526.SAMN02910262_00397"/>
<dbReference type="GO" id="GO:0003700">
    <property type="term" value="F:DNA-binding transcription factor activity"/>
    <property type="evidence" value="ECO:0007669"/>
    <property type="project" value="InterPro"/>
</dbReference>
<evidence type="ECO:0000256" key="4">
    <source>
        <dbReference type="ARBA" id="ARBA00023163"/>
    </source>
</evidence>
<feature type="domain" description="HTH lysR-type" evidence="5">
    <location>
        <begin position="1"/>
        <end position="58"/>
    </location>
</feature>
<comment type="similarity">
    <text evidence="1">Belongs to the LysR transcriptional regulatory family.</text>
</comment>
<dbReference type="Pfam" id="PF03466">
    <property type="entry name" value="LysR_substrate"/>
    <property type="match status" value="1"/>
</dbReference>
<proteinExistence type="inferred from homology"/>
<dbReference type="RefSeq" id="WP_074648434.1">
    <property type="nucleotide sequence ID" value="NZ_FOIL01000004.1"/>
</dbReference>
<dbReference type="InterPro" id="IPR005119">
    <property type="entry name" value="LysR_subst-bd"/>
</dbReference>
<organism evidence="6 7">
    <name type="scientific">[Clostridium] aminophilum</name>
    <dbReference type="NCBI Taxonomy" id="1526"/>
    <lineage>
        <taxon>Bacteria</taxon>
        <taxon>Bacillati</taxon>
        <taxon>Bacillota</taxon>
        <taxon>Clostridia</taxon>
        <taxon>Lachnospirales</taxon>
        <taxon>Lachnospiraceae</taxon>
    </lineage>
</organism>
<dbReference type="CDD" id="cd05466">
    <property type="entry name" value="PBP2_LTTR_substrate"/>
    <property type="match status" value="1"/>
</dbReference>
<dbReference type="Pfam" id="PF00126">
    <property type="entry name" value="HTH_1"/>
    <property type="match status" value="1"/>
</dbReference>
<name>A0A1I0BFF3_9FIRM</name>
<dbReference type="eggNOG" id="COG0583">
    <property type="taxonomic scope" value="Bacteria"/>
</dbReference>
<accession>A0A1I0BFF3</accession>
<evidence type="ECO:0000256" key="1">
    <source>
        <dbReference type="ARBA" id="ARBA00009437"/>
    </source>
</evidence>
<evidence type="ECO:0000256" key="3">
    <source>
        <dbReference type="ARBA" id="ARBA00023125"/>
    </source>
</evidence>
<dbReference type="InterPro" id="IPR036390">
    <property type="entry name" value="WH_DNA-bd_sf"/>
</dbReference>
<sequence length="286" mass="32125">MDEKDFEMLDALDKTKNITRTAEMLYVTQSALSKRLASIENELNARIVVRSRQGIHFTAEGEIILKHARRAQAVLQDMRNTLDAQRGYVCGSLRAGVSINYSAYRLGKILADLHMEYPHVNAQVSTDTSVSIYRKLCIGEYDIAIIRGEFPWDGFSQKLATERVCMIVNSKDADVPIQDLPFISRRTEPAYENQVSRWFREHDLRPDTGNISLGSIGACVQMVEQGVGWSIVPEIGLSKFSGKVTPLSFADGTEFTRSTYLLCHSDIAELPQMRAFIDIARNNAGR</sequence>
<dbReference type="SUPFAM" id="SSF46785">
    <property type="entry name" value="Winged helix' DNA-binding domain"/>
    <property type="match status" value="1"/>
</dbReference>